<dbReference type="Gene3D" id="2.60.40.1180">
    <property type="entry name" value="Golgi alpha-mannosidase II"/>
    <property type="match status" value="2"/>
</dbReference>
<dbReference type="Pfam" id="PF21365">
    <property type="entry name" value="Glyco_hydro_31_3rd"/>
    <property type="match status" value="1"/>
</dbReference>
<evidence type="ECO:0000313" key="6">
    <source>
        <dbReference type="EMBL" id="QUI21642.1"/>
    </source>
</evidence>
<dbReference type="CDD" id="cd06597">
    <property type="entry name" value="GH31_transferase_CtsY"/>
    <property type="match status" value="1"/>
</dbReference>
<dbReference type="AlphaFoldDB" id="A0A8J8SFS5"/>
<comment type="similarity">
    <text evidence="1">Belongs to the glycosyl hydrolase 31 family.</text>
</comment>
<evidence type="ECO:0000259" key="2">
    <source>
        <dbReference type="Pfam" id="PF01055"/>
    </source>
</evidence>
<feature type="domain" description="Glycoside hydrolase family 31 N-terminal" evidence="3">
    <location>
        <begin position="447"/>
        <end position="608"/>
    </location>
</feature>
<dbReference type="Pfam" id="PF22681">
    <property type="entry name" value="Lmo2446-like_N"/>
    <property type="match status" value="1"/>
</dbReference>
<gene>
    <name evidence="6" type="ORF">HZI73_04740</name>
</gene>
<dbReference type="Gene3D" id="2.60.40.10">
    <property type="entry name" value="Immunoglobulins"/>
    <property type="match status" value="1"/>
</dbReference>
<dbReference type="InterPro" id="IPR011013">
    <property type="entry name" value="Gal_mutarotase_sf_dom"/>
</dbReference>
<evidence type="ECO:0000313" key="7">
    <source>
        <dbReference type="Proteomes" id="UP000683246"/>
    </source>
</evidence>
<dbReference type="SUPFAM" id="SSF51445">
    <property type="entry name" value="(Trans)glycosidases"/>
    <property type="match status" value="1"/>
</dbReference>
<dbReference type="CDD" id="cd14752">
    <property type="entry name" value="GH31_N"/>
    <property type="match status" value="1"/>
</dbReference>
<name>A0A8J8SFS5_9FIRM</name>
<feature type="domain" description="Lmo2446-like N-terminal" evidence="5">
    <location>
        <begin position="316"/>
        <end position="387"/>
    </location>
</feature>
<dbReference type="GO" id="GO:0005975">
    <property type="term" value="P:carbohydrate metabolic process"/>
    <property type="evidence" value="ECO:0007669"/>
    <property type="project" value="InterPro"/>
</dbReference>
<dbReference type="PANTHER" id="PTHR43863">
    <property type="entry name" value="HYDROLASE, PUTATIVE (AFU_ORTHOLOGUE AFUA_1G03140)-RELATED"/>
    <property type="match status" value="1"/>
</dbReference>
<reference evidence="6" key="1">
    <citation type="submission" date="2020-07" db="EMBL/GenBank/DDBJ databases">
        <title>Vallitalea pronyensis genome.</title>
        <authorList>
            <person name="Postec A."/>
        </authorList>
    </citation>
    <scope>NUCLEOTIDE SEQUENCE</scope>
    <source>
        <strain evidence="6">FatNI3</strain>
    </source>
</reference>
<sequence>MGRIPYIIGEKEKSRINNAELTVREEAFLCYYFINNNASKNALYFINRVSNEIMKGESAYDDITLWLWVLGEYTNTTHDKAVVNRLMDTIQFSIKHIINEWKQPRAHWLGLLEDGIYLSNVAMTHGAIQSINNTIRDGQAQKLLLEIQALLFDKFLDIGKVVSRLGDKEVLGDIGIIAVPFALMDAGNQILVESIHVVENELMDKGVRLSTKDMYYGGCVRSDLTCLLSWYYSERGDMAKAKNMLQYVDNLWERDGKLYAVDSTTSREEVFYEYYKEKEPNTPESILSYVLYAIASSNIAKKEKGEQGTTEEVKIIHSEEGTGNKYLKEITERFPNHPVKDDQVILKMVTQPFNKQHKAYIQASVNGNVMDNIAMNRQTSHEGETYWEGSIGHVESNDDISYRFLVETENAQVVSKDYAFIIREWKPIGRITDVSAYEHGVKLYFTPIGKSTQVPCLKIEKHTNNTIKWSFSVEDHQTIMGENHEARWQIQLDHGHLHVDIEKLFIHITDDIKEVILQAYAEHGEKFLEFLSDDSGKVYKVRYKFVAKEDEKYYGMGERYSHIEYSGQNVDNYVYNEYMDQGMRTYIPVPLAISSKGYGLYLDTTMYSVFRFGTKLSNLFEVEVDIHDTKQSLDTFVFLGSPKEVIQSFTAITGRPKLPPKWAFGLWMSSHNWDSQAETLKQIGLTKKYAIPATALVLEQWSDEATFYIFNDAQYEVKDGHDYLCYDDFEYPEWGRWPNPKKMVEEIHEEGIKLLLWQAPVQKFMDGIAHAQRDEDERVMLEKGYCIQYKDGTPYRVPSYEWFKRSLIPDFSNPEAREWWLNKRLYLVKEIGIDGFKSDGGECIYGKDLLFHDGRTGEEMRNQFPNDYIKSFHDFANKYASDGGLTFSRAGYTGAQNTPLHWAGDEKSTFTAYRSSLNAGLSCSMSGIPFWGWDLGGFHGAIPTAELFIRSTQMAALCPIMQYHAETKGELNRDRTPWNIAERTGKPYVIDIFKRYVDLRMNLMPYIYQEAIYSSDTGVPMMRAMFVEYPHDASCSRLKGQYFFGSNLLVAPVLEEDVYTKDVYLPEGMWMDLFSNKEYAGNRHLTVKADIADIPVFVREDSITPLNLTEEYALCDYVGNRLDGYQELSFLIYVNNEASTSFVDDLGNHMDISVKVEGSDCDIHVEGHMEQSITFMFRNPDDIKEVMVDDTGIARAEGLLDFGVQRYVVKEDMLMIKMGQQNTRCRVTFIR</sequence>
<dbReference type="InterPro" id="IPR048395">
    <property type="entry name" value="Glyco_hydro_31_C"/>
</dbReference>
<dbReference type="EMBL" id="CP058649">
    <property type="protein sequence ID" value="QUI21642.1"/>
    <property type="molecule type" value="Genomic_DNA"/>
</dbReference>
<proteinExistence type="inferred from homology"/>
<dbReference type="Gene3D" id="3.20.20.80">
    <property type="entry name" value="Glycosidases"/>
    <property type="match status" value="1"/>
</dbReference>
<evidence type="ECO:0000256" key="1">
    <source>
        <dbReference type="ARBA" id="ARBA00007806"/>
    </source>
</evidence>
<feature type="domain" description="Glycoside hydrolase family 31 TIM barrel" evidence="2">
    <location>
        <begin position="656"/>
        <end position="1009"/>
    </location>
</feature>
<dbReference type="RefSeq" id="WP_212697111.1">
    <property type="nucleotide sequence ID" value="NZ_CP058649.1"/>
</dbReference>
<dbReference type="KEGG" id="vpy:HZI73_04740"/>
<feature type="domain" description="Glycosyl hydrolase family 31 C-terminal" evidence="4">
    <location>
        <begin position="1018"/>
        <end position="1103"/>
    </location>
</feature>
<dbReference type="InterPro" id="IPR013780">
    <property type="entry name" value="Glyco_hydro_b"/>
</dbReference>
<dbReference type="Proteomes" id="UP000683246">
    <property type="component" value="Chromosome"/>
</dbReference>
<dbReference type="Gene3D" id="2.60.40.1760">
    <property type="entry name" value="glycosyl hydrolase (family 31)"/>
    <property type="match status" value="1"/>
</dbReference>
<dbReference type="InterPro" id="IPR051816">
    <property type="entry name" value="Glycosyl_Hydrolase_31"/>
</dbReference>
<dbReference type="Pfam" id="PF01055">
    <property type="entry name" value="Glyco_hydro_31_2nd"/>
    <property type="match status" value="1"/>
</dbReference>
<dbReference type="Pfam" id="PF13802">
    <property type="entry name" value="Gal_mutarotas_2"/>
    <property type="match status" value="1"/>
</dbReference>
<dbReference type="InterPro" id="IPR025887">
    <property type="entry name" value="Glyco_hydro_31_N_dom"/>
</dbReference>
<evidence type="ECO:0000259" key="3">
    <source>
        <dbReference type="Pfam" id="PF13802"/>
    </source>
</evidence>
<protein>
    <recommendedName>
        <fullName evidence="8">Glycoside hydrolase family 31 N-terminal domain-containing protein</fullName>
    </recommendedName>
</protein>
<dbReference type="GO" id="GO:0030246">
    <property type="term" value="F:carbohydrate binding"/>
    <property type="evidence" value="ECO:0007669"/>
    <property type="project" value="InterPro"/>
</dbReference>
<dbReference type="InterPro" id="IPR000322">
    <property type="entry name" value="Glyco_hydro_31_TIM"/>
</dbReference>
<evidence type="ECO:0000259" key="5">
    <source>
        <dbReference type="Pfam" id="PF22681"/>
    </source>
</evidence>
<evidence type="ECO:0008006" key="8">
    <source>
        <dbReference type="Google" id="ProtNLM"/>
    </source>
</evidence>
<dbReference type="SUPFAM" id="SSF51011">
    <property type="entry name" value="Glycosyl hydrolase domain"/>
    <property type="match status" value="1"/>
</dbReference>
<dbReference type="InterPro" id="IPR013783">
    <property type="entry name" value="Ig-like_fold"/>
</dbReference>
<evidence type="ECO:0000259" key="4">
    <source>
        <dbReference type="Pfam" id="PF21365"/>
    </source>
</evidence>
<dbReference type="InterPro" id="IPR017853">
    <property type="entry name" value="GH"/>
</dbReference>
<dbReference type="SUPFAM" id="SSF74650">
    <property type="entry name" value="Galactose mutarotase-like"/>
    <property type="match status" value="1"/>
</dbReference>
<organism evidence="6 7">
    <name type="scientific">Vallitalea pronyensis</name>
    <dbReference type="NCBI Taxonomy" id="1348613"/>
    <lineage>
        <taxon>Bacteria</taxon>
        <taxon>Bacillati</taxon>
        <taxon>Bacillota</taxon>
        <taxon>Clostridia</taxon>
        <taxon>Lachnospirales</taxon>
        <taxon>Vallitaleaceae</taxon>
        <taxon>Vallitalea</taxon>
    </lineage>
</organism>
<accession>A0A8J8SFS5</accession>
<dbReference type="PANTHER" id="PTHR43863:SF2">
    <property type="entry name" value="MALTASE-GLUCOAMYLASE"/>
    <property type="match status" value="1"/>
</dbReference>
<dbReference type="InterPro" id="IPR055242">
    <property type="entry name" value="Lmo2446-like_N"/>
</dbReference>
<keyword evidence="7" id="KW-1185">Reference proteome</keyword>
<dbReference type="GO" id="GO:0004553">
    <property type="term" value="F:hydrolase activity, hydrolyzing O-glycosyl compounds"/>
    <property type="evidence" value="ECO:0007669"/>
    <property type="project" value="InterPro"/>
</dbReference>